<evidence type="ECO:0000313" key="2">
    <source>
        <dbReference type="EMBL" id="GMI39400.1"/>
    </source>
</evidence>
<dbReference type="EMBL" id="BRYA01000101">
    <property type="protein sequence ID" value="GMI39400.1"/>
    <property type="molecule type" value="Genomic_DNA"/>
</dbReference>
<accession>A0A9W7L984</accession>
<feature type="signal peptide" evidence="1">
    <location>
        <begin position="1"/>
        <end position="31"/>
    </location>
</feature>
<dbReference type="AlphaFoldDB" id="A0A9W7L984"/>
<sequence length="219" mass="23712">MSLIYKHPQACSLRLHLFLLLFLLLILPSLSFVNPISIITRDFKALTQKHTTLTITSPSTPRGKDLLLEIKSNIRQKSNSGTYIVDAFVSEGRLASSSHPGIELDLLGELLPQGAVKDAMLDRVCFESPLGVVTGPVETNEGYNLILIRERVGCKKDGGMTRLVKVPREEEGGEEGDKWDSKLVGGGDEIMTLEDMVILTTISGGVVVAGGILAEIVAN</sequence>
<evidence type="ECO:0000256" key="1">
    <source>
        <dbReference type="SAM" id="SignalP"/>
    </source>
</evidence>
<protein>
    <submittedName>
        <fullName evidence="2">Uncharacterized protein</fullName>
    </submittedName>
</protein>
<comment type="caution">
    <text evidence="2">The sequence shown here is derived from an EMBL/GenBank/DDBJ whole genome shotgun (WGS) entry which is preliminary data.</text>
</comment>
<keyword evidence="1" id="KW-0732">Signal</keyword>
<dbReference type="OrthoDB" id="1911748at2759"/>
<dbReference type="Proteomes" id="UP001165065">
    <property type="component" value="Unassembled WGS sequence"/>
</dbReference>
<keyword evidence="3" id="KW-1185">Reference proteome</keyword>
<reference evidence="3" key="1">
    <citation type="journal article" date="2023" name="Commun. Biol.">
        <title>Genome analysis of Parmales, the sister group of diatoms, reveals the evolutionary specialization of diatoms from phago-mixotrophs to photoautotrophs.</title>
        <authorList>
            <person name="Ban H."/>
            <person name="Sato S."/>
            <person name="Yoshikawa S."/>
            <person name="Yamada K."/>
            <person name="Nakamura Y."/>
            <person name="Ichinomiya M."/>
            <person name="Sato N."/>
            <person name="Blanc-Mathieu R."/>
            <person name="Endo H."/>
            <person name="Kuwata A."/>
            <person name="Ogata H."/>
        </authorList>
    </citation>
    <scope>NUCLEOTIDE SEQUENCE [LARGE SCALE GENOMIC DNA]</scope>
</reference>
<proteinExistence type="predicted"/>
<organism evidence="2 3">
    <name type="scientific">Triparma columacea</name>
    <dbReference type="NCBI Taxonomy" id="722753"/>
    <lineage>
        <taxon>Eukaryota</taxon>
        <taxon>Sar</taxon>
        <taxon>Stramenopiles</taxon>
        <taxon>Ochrophyta</taxon>
        <taxon>Bolidophyceae</taxon>
        <taxon>Parmales</taxon>
        <taxon>Triparmaceae</taxon>
        <taxon>Triparma</taxon>
    </lineage>
</organism>
<feature type="chain" id="PRO_5040752825" evidence="1">
    <location>
        <begin position="32"/>
        <end position="219"/>
    </location>
</feature>
<name>A0A9W7L984_9STRA</name>
<gene>
    <name evidence="2" type="ORF">TrCOL_g4494</name>
</gene>
<evidence type="ECO:0000313" key="3">
    <source>
        <dbReference type="Proteomes" id="UP001165065"/>
    </source>
</evidence>